<dbReference type="EMBL" id="CM009295">
    <property type="protein sequence ID" value="RQO91335.1"/>
    <property type="molecule type" value="Genomic_DNA"/>
</dbReference>
<dbReference type="Proteomes" id="UP000006729">
    <property type="component" value="Chromosome 6"/>
</dbReference>
<proteinExistence type="predicted"/>
<dbReference type="InParanoid" id="A0A3N7F7B5"/>
<organism evidence="1 2">
    <name type="scientific">Populus trichocarpa</name>
    <name type="common">Western balsam poplar</name>
    <name type="synonym">Populus balsamifera subsp. trichocarpa</name>
    <dbReference type="NCBI Taxonomy" id="3694"/>
    <lineage>
        <taxon>Eukaryota</taxon>
        <taxon>Viridiplantae</taxon>
        <taxon>Streptophyta</taxon>
        <taxon>Embryophyta</taxon>
        <taxon>Tracheophyta</taxon>
        <taxon>Spermatophyta</taxon>
        <taxon>Magnoliopsida</taxon>
        <taxon>eudicotyledons</taxon>
        <taxon>Gunneridae</taxon>
        <taxon>Pentapetalae</taxon>
        <taxon>rosids</taxon>
        <taxon>fabids</taxon>
        <taxon>Malpighiales</taxon>
        <taxon>Salicaceae</taxon>
        <taxon>Saliceae</taxon>
        <taxon>Populus</taxon>
    </lineage>
</organism>
<keyword evidence="2" id="KW-1185">Reference proteome</keyword>
<dbReference type="AlphaFoldDB" id="A0A3N7F7B5"/>
<sequence length="93" mass="10595">MLVTVIFSDCVPVIKLFENGDVLLFFNHKMLVGLNNPREKSYRMLDAICRIESETHPIAYSPSSSALKDFVAGDSFMVLNVRSWTMHCNRLLT</sequence>
<gene>
    <name evidence="1" type="ORF">POPTR_006G063350</name>
</gene>
<protein>
    <submittedName>
        <fullName evidence="1">Uncharacterized protein</fullName>
    </submittedName>
</protein>
<reference evidence="1 2" key="1">
    <citation type="journal article" date="2006" name="Science">
        <title>The genome of black cottonwood, Populus trichocarpa (Torr. &amp; Gray).</title>
        <authorList>
            <person name="Tuskan G.A."/>
            <person name="Difazio S."/>
            <person name="Jansson S."/>
            <person name="Bohlmann J."/>
            <person name="Grigoriev I."/>
            <person name="Hellsten U."/>
            <person name="Putnam N."/>
            <person name="Ralph S."/>
            <person name="Rombauts S."/>
            <person name="Salamov A."/>
            <person name="Schein J."/>
            <person name="Sterck L."/>
            <person name="Aerts A."/>
            <person name="Bhalerao R.R."/>
            <person name="Bhalerao R.P."/>
            <person name="Blaudez D."/>
            <person name="Boerjan W."/>
            <person name="Brun A."/>
            <person name="Brunner A."/>
            <person name="Busov V."/>
            <person name="Campbell M."/>
            <person name="Carlson J."/>
            <person name="Chalot M."/>
            <person name="Chapman J."/>
            <person name="Chen G.L."/>
            <person name="Cooper D."/>
            <person name="Coutinho P.M."/>
            <person name="Couturier J."/>
            <person name="Covert S."/>
            <person name="Cronk Q."/>
            <person name="Cunningham R."/>
            <person name="Davis J."/>
            <person name="Degroeve S."/>
            <person name="Dejardin A."/>
            <person name="Depamphilis C."/>
            <person name="Detter J."/>
            <person name="Dirks B."/>
            <person name="Dubchak I."/>
            <person name="Duplessis S."/>
            <person name="Ehlting J."/>
            <person name="Ellis B."/>
            <person name="Gendler K."/>
            <person name="Goodstein D."/>
            <person name="Gribskov M."/>
            <person name="Grimwood J."/>
            <person name="Groover A."/>
            <person name="Gunter L."/>
            <person name="Hamberger B."/>
            <person name="Heinze B."/>
            <person name="Helariutta Y."/>
            <person name="Henrissat B."/>
            <person name="Holligan D."/>
            <person name="Holt R."/>
            <person name="Huang W."/>
            <person name="Islam-Faridi N."/>
            <person name="Jones S."/>
            <person name="Jones-Rhoades M."/>
            <person name="Jorgensen R."/>
            <person name="Joshi C."/>
            <person name="Kangasjarvi J."/>
            <person name="Karlsson J."/>
            <person name="Kelleher C."/>
            <person name="Kirkpatrick R."/>
            <person name="Kirst M."/>
            <person name="Kohler A."/>
            <person name="Kalluri U."/>
            <person name="Larimer F."/>
            <person name="Leebens-Mack J."/>
            <person name="Leple J.C."/>
            <person name="Locascio P."/>
            <person name="Lou Y."/>
            <person name="Lucas S."/>
            <person name="Martin F."/>
            <person name="Montanini B."/>
            <person name="Napoli C."/>
            <person name="Nelson D.R."/>
            <person name="Nelson C."/>
            <person name="Nieminen K."/>
            <person name="Nilsson O."/>
            <person name="Pereda V."/>
            <person name="Peter G."/>
            <person name="Philippe R."/>
            <person name="Pilate G."/>
            <person name="Poliakov A."/>
            <person name="Razumovskaya J."/>
            <person name="Richardson P."/>
            <person name="Rinaldi C."/>
            <person name="Ritland K."/>
            <person name="Rouze P."/>
            <person name="Ryaboy D."/>
            <person name="Schmutz J."/>
            <person name="Schrader J."/>
            <person name="Segerman B."/>
            <person name="Shin H."/>
            <person name="Siddiqui A."/>
            <person name="Sterky F."/>
            <person name="Terry A."/>
            <person name="Tsai C.J."/>
            <person name="Uberbacher E."/>
            <person name="Unneberg P."/>
            <person name="Vahala J."/>
            <person name="Wall K."/>
            <person name="Wessler S."/>
            <person name="Yang G."/>
            <person name="Yin T."/>
            <person name="Douglas C."/>
            <person name="Marra M."/>
            <person name="Sandberg G."/>
            <person name="Van de Peer Y."/>
            <person name="Rokhsar D."/>
        </authorList>
    </citation>
    <scope>NUCLEOTIDE SEQUENCE [LARGE SCALE GENOMIC DNA]</scope>
    <source>
        <strain evidence="2">cv. Nisqually</strain>
    </source>
</reference>
<name>A0A3N7F7B5_POPTR</name>
<evidence type="ECO:0000313" key="2">
    <source>
        <dbReference type="Proteomes" id="UP000006729"/>
    </source>
</evidence>
<evidence type="ECO:0000313" key="1">
    <source>
        <dbReference type="EMBL" id="RQO91335.1"/>
    </source>
</evidence>
<accession>A0A3N7F7B5</accession>